<proteinExistence type="predicted"/>
<reference evidence="1" key="1">
    <citation type="submission" date="2009-10" db="EMBL/GenBank/DDBJ databases">
        <title>Complete sequence of chromosome of Methanocaldococcus vulcanius M7.</title>
        <authorList>
            <consortium name="US DOE Joint Genome Institute"/>
            <person name="Lucas S."/>
            <person name="Copeland A."/>
            <person name="Lapidus A."/>
            <person name="Glavina del Rio T."/>
            <person name="Dalin E."/>
            <person name="Tice H."/>
            <person name="Bruce D."/>
            <person name="Goodwin L."/>
            <person name="Pitluck S."/>
            <person name="Lcollab F.I."/>
            <person name="Brettin T."/>
            <person name="Detter J.C."/>
            <person name="Han C."/>
            <person name="Tapia R."/>
            <person name="Kuske C.R."/>
            <person name="Schmutz J."/>
            <person name="Larimer F."/>
            <person name="Land M."/>
            <person name="Hauser L."/>
            <person name="Kyrpides N."/>
            <person name="Ovchinikova G."/>
            <person name="Sieprawska-Lupa M."/>
            <person name="Whitman W.B."/>
            <person name="Woyke T."/>
        </authorList>
    </citation>
    <scope>NUCLEOTIDE SEQUENCE [LARGE SCALE GENOMIC DNA]</scope>
    <source>
        <strain evidence="1">M7</strain>
    </source>
</reference>
<gene>
    <name evidence="1" type="ordered locus">Metvu_1260</name>
</gene>
<dbReference type="KEGG" id="mvu:Metvu_1260"/>
<keyword evidence="2" id="KW-1185">Reference proteome</keyword>
<evidence type="ECO:0000313" key="1">
    <source>
        <dbReference type="EMBL" id="ACX73114.1"/>
    </source>
</evidence>
<dbReference type="HOGENOM" id="CLU_2243898_0_0_2"/>
<organism evidence="1 2">
    <name type="scientific">Methanocaldococcus vulcanius (strain ATCC 700851 / DSM 12094 / M7)</name>
    <name type="common">Methanococcus vulcanius</name>
    <dbReference type="NCBI Taxonomy" id="579137"/>
    <lineage>
        <taxon>Archaea</taxon>
        <taxon>Methanobacteriati</taxon>
        <taxon>Methanobacteriota</taxon>
        <taxon>Methanomada group</taxon>
        <taxon>Methanococci</taxon>
        <taxon>Methanococcales</taxon>
        <taxon>Methanocaldococcaceae</taxon>
        <taxon>Methanocaldococcus</taxon>
    </lineage>
</organism>
<dbReference type="eggNOG" id="arCOG05086">
    <property type="taxonomic scope" value="Archaea"/>
</dbReference>
<evidence type="ECO:0000313" key="2">
    <source>
        <dbReference type="Proteomes" id="UP000002063"/>
    </source>
</evidence>
<dbReference type="Proteomes" id="UP000002063">
    <property type="component" value="Chromosome"/>
</dbReference>
<dbReference type="AlphaFoldDB" id="C9RHR2"/>
<accession>C9RHR2</accession>
<dbReference type="EMBL" id="CP001787">
    <property type="protein sequence ID" value="ACX73114.1"/>
    <property type="molecule type" value="Genomic_DNA"/>
</dbReference>
<name>C9RHR2_METVM</name>
<protein>
    <submittedName>
        <fullName evidence="1">Uncharacterized protein</fullName>
    </submittedName>
</protein>
<sequence length="122" mass="14417">MINNTETQILIVKRDSLHTLKFKKDKAVKISEELFPDELCKRCGRCCILHAYKTEDGVKVIHCEHLDPETKLCKVYKDRFKHGCLTVMEGILAGVFPKDCPYVKNLKNYEEPWFYRHLRDEE</sequence>